<accession>A0A0A9HIZ2</accession>
<reference evidence="2" key="2">
    <citation type="journal article" date="2015" name="Data Brief">
        <title>Shoot transcriptome of the giant reed, Arundo donax.</title>
        <authorList>
            <person name="Barrero R.A."/>
            <person name="Guerrero F.D."/>
            <person name="Moolhuijzen P."/>
            <person name="Goolsby J.A."/>
            <person name="Tidwell J."/>
            <person name="Bellgard S.E."/>
            <person name="Bellgard M.I."/>
        </authorList>
    </citation>
    <scope>NUCLEOTIDE SEQUENCE</scope>
    <source>
        <tissue evidence="2">Shoot tissue taken approximately 20 cm above the soil surface</tissue>
    </source>
</reference>
<sequence length="40" mass="4273">MTKPSTQLSATSRPIPSPSALSAPMTSRARDDERTRARSG</sequence>
<protein>
    <submittedName>
        <fullName evidence="2">Uncharacterized protein</fullName>
    </submittedName>
</protein>
<dbReference type="AlphaFoldDB" id="A0A0A9HIZ2"/>
<feature type="compositionally biased region" description="Basic and acidic residues" evidence="1">
    <location>
        <begin position="28"/>
        <end position="40"/>
    </location>
</feature>
<feature type="compositionally biased region" description="Polar residues" evidence="1">
    <location>
        <begin position="1"/>
        <end position="14"/>
    </location>
</feature>
<organism evidence="2">
    <name type="scientific">Arundo donax</name>
    <name type="common">Giant reed</name>
    <name type="synonym">Donax arundinaceus</name>
    <dbReference type="NCBI Taxonomy" id="35708"/>
    <lineage>
        <taxon>Eukaryota</taxon>
        <taxon>Viridiplantae</taxon>
        <taxon>Streptophyta</taxon>
        <taxon>Embryophyta</taxon>
        <taxon>Tracheophyta</taxon>
        <taxon>Spermatophyta</taxon>
        <taxon>Magnoliopsida</taxon>
        <taxon>Liliopsida</taxon>
        <taxon>Poales</taxon>
        <taxon>Poaceae</taxon>
        <taxon>PACMAD clade</taxon>
        <taxon>Arundinoideae</taxon>
        <taxon>Arundineae</taxon>
        <taxon>Arundo</taxon>
    </lineage>
</organism>
<feature type="region of interest" description="Disordered" evidence="1">
    <location>
        <begin position="1"/>
        <end position="40"/>
    </location>
</feature>
<name>A0A0A9HIZ2_ARUDO</name>
<proteinExistence type="predicted"/>
<reference evidence="2" key="1">
    <citation type="submission" date="2014-09" db="EMBL/GenBank/DDBJ databases">
        <authorList>
            <person name="Magalhaes I.L.F."/>
            <person name="Oliveira U."/>
            <person name="Santos F.R."/>
            <person name="Vidigal T.H.D.A."/>
            <person name="Brescovit A.D."/>
            <person name="Santos A.J."/>
        </authorList>
    </citation>
    <scope>NUCLEOTIDE SEQUENCE</scope>
    <source>
        <tissue evidence="2">Shoot tissue taken approximately 20 cm above the soil surface</tissue>
    </source>
</reference>
<dbReference type="EMBL" id="GBRH01163055">
    <property type="protein sequence ID" value="JAE34841.1"/>
    <property type="molecule type" value="Transcribed_RNA"/>
</dbReference>
<evidence type="ECO:0000313" key="2">
    <source>
        <dbReference type="EMBL" id="JAE34841.1"/>
    </source>
</evidence>
<evidence type="ECO:0000256" key="1">
    <source>
        <dbReference type="SAM" id="MobiDB-lite"/>
    </source>
</evidence>